<reference evidence="2" key="1">
    <citation type="submission" date="2021-02" db="EMBL/GenBank/DDBJ databases">
        <authorList>
            <person name="Nowell W R."/>
        </authorList>
    </citation>
    <scope>NUCLEOTIDE SEQUENCE</scope>
</reference>
<dbReference type="EMBL" id="CAJOAY010019761">
    <property type="protein sequence ID" value="CAF4333110.1"/>
    <property type="molecule type" value="Genomic_DNA"/>
</dbReference>
<protein>
    <recommendedName>
        <fullName evidence="1">PDZ domain-containing protein</fullName>
    </recommendedName>
</protein>
<accession>A0A820K239</accession>
<dbReference type="Gene3D" id="2.30.42.10">
    <property type="match status" value="2"/>
</dbReference>
<evidence type="ECO:0000313" key="2">
    <source>
        <dbReference type="EMBL" id="CAF4333110.1"/>
    </source>
</evidence>
<dbReference type="AlphaFoldDB" id="A0A820K239"/>
<dbReference type="InterPro" id="IPR001478">
    <property type="entry name" value="PDZ"/>
</dbReference>
<dbReference type="PANTHER" id="PTHR19964">
    <property type="entry name" value="MULTIPLE PDZ DOMAIN PROTEIN"/>
    <property type="match status" value="1"/>
</dbReference>
<evidence type="ECO:0000313" key="3">
    <source>
        <dbReference type="Proteomes" id="UP000663881"/>
    </source>
</evidence>
<feature type="non-terminal residue" evidence="2">
    <location>
        <position position="1"/>
    </location>
</feature>
<dbReference type="Pfam" id="PF00595">
    <property type="entry name" value="PDZ"/>
    <property type="match status" value="2"/>
</dbReference>
<dbReference type="InterPro" id="IPR051342">
    <property type="entry name" value="PDZ_scaffold"/>
</dbReference>
<evidence type="ECO:0000259" key="1">
    <source>
        <dbReference type="PROSITE" id="PS50106"/>
    </source>
</evidence>
<comment type="caution">
    <text evidence="2">The sequence shown here is derived from an EMBL/GenBank/DDBJ whole genome shotgun (WGS) entry which is preliminary data.</text>
</comment>
<dbReference type="SMART" id="SM00228">
    <property type="entry name" value="PDZ"/>
    <property type="match status" value="2"/>
</dbReference>
<dbReference type="Proteomes" id="UP000663881">
    <property type="component" value="Unassembled WGS sequence"/>
</dbReference>
<proteinExistence type="predicted"/>
<dbReference type="InterPro" id="IPR036034">
    <property type="entry name" value="PDZ_sf"/>
</dbReference>
<gene>
    <name evidence="2" type="ORF">OKA104_LOCUS47875</name>
</gene>
<sequence length="246" mass="27349">LYRSEHVKSLGISIVGGKLDFSGPGNTIESCISGIFIKHVLPDSPAGRNGTLKTGDRILEVNGNDLRDASHDRAVDIIRAAQSPVHFTVQSLLDPSNPSSSTPDLPSIDYSNIPLIQSPSQNKISSINKHSPINERKTEDELIKQFGHLNGDLFYFDIKRSLSEINEPLGLSLIGHRDPNKLAVFVCDIQPNSLLDRDNRIHPGDQLLEVKKTKFLFAFVFSFIQYKKQEDEEEETGTFPLANLET</sequence>
<dbReference type="PANTHER" id="PTHR19964:SF92">
    <property type="entry name" value="PATJ HOMOLOG"/>
    <property type="match status" value="1"/>
</dbReference>
<dbReference type="SUPFAM" id="SSF50156">
    <property type="entry name" value="PDZ domain-like"/>
    <property type="match status" value="2"/>
</dbReference>
<organism evidence="2 3">
    <name type="scientific">Adineta steineri</name>
    <dbReference type="NCBI Taxonomy" id="433720"/>
    <lineage>
        <taxon>Eukaryota</taxon>
        <taxon>Metazoa</taxon>
        <taxon>Spiralia</taxon>
        <taxon>Gnathifera</taxon>
        <taxon>Rotifera</taxon>
        <taxon>Eurotatoria</taxon>
        <taxon>Bdelloidea</taxon>
        <taxon>Adinetida</taxon>
        <taxon>Adinetidae</taxon>
        <taxon>Adineta</taxon>
    </lineage>
</organism>
<feature type="domain" description="PDZ" evidence="1">
    <location>
        <begin position="155"/>
        <end position="216"/>
    </location>
</feature>
<dbReference type="PROSITE" id="PS50106">
    <property type="entry name" value="PDZ"/>
    <property type="match status" value="2"/>
</dbReference>
<name>A0A820K239_9BILA</name>
<dbReference type="CDD" id="cd06671">
    <property type="entry name" value="PDZ7_MUPP1-PD6_PATJ-like"/>
    <property type="match status" value="1"/>
</dbReference>
<feature type="domain" description="PDZ" evidence="1">
    <location>
        <begin position="1"/>
        <end position="93"/>
    </location>
</feature>